<protein>
    <submittedName>
        <fullName evidence="6">Nicotinamide mononucleotide transporter</fullName>
    </submittedName>
</protein>
<dbReference type="Proteomes" id="UP000655830">
    <property type="component" value="Unassembled WGS sequence"/>
</dbReference>
<feature type="transmembrane region" description="Helical" evidence="5">
    <location>
        <begin position="114"/>
        <end position="132"/>
    </location>
</feature>
<comment type="caution">
    <text evidence="6">The sequence shown here is derived from an EMBL/GenBank/DDBJ whole genome shotgun (WGS) entry which is preliminary data.</text>
</comment>
<dbReference type="EMBL" id="JACRSY010000038">
    <property type="protein sequence ID" value="MBC8581164.1"/>
    <property type="molecule type" value="Genomic_DNA"/>
</dbReference>
<evidence type="ECO:0000256" key="4">
    <source>
        <dbReference type="ARBA" id="ARBA00023136"/>
    </source>
</evidence>
<keyword evidence="3 5" id="KW-1133">Transmembrane helix</keyword>
<keyword evidence="4 5" id="KW-0472">Membrane</keyword>
<evidence type="ECO:0000256" key="2">
    <source>
        <dbReference type="ARBA" id="ARBA00022692"/>
    </source>
</evidence>
<evidence type="ECO:0000256" key="3">
    <source>
        <dbReference type="ARBA" id="ARBA00022989"/>
    </source>
</evidence>
<sequence>MNNKKYRLILLIQFIIILLSGIFSSDTWYAIGVSIIGVVFNFLVSLNNPVGFLFGFVYAITNGILAYNGQIYATFIFMLFLQAPMALYSFISWRKKKESTEAIMKKMSFRQNSMLGFAMIALGIVMYFVLQLSNSTNVLVDSVFFVFSVSACLLLAFCYKNAYMITLMSGVCGTILWTYQMLETGSGFSIAAFYLIVSINSIIAVYEQYIKK</sequence>
<accession>A0A926EIS9</accession>
<proteinExistence type="predicted"/>
<dbReference type="AlphaFoldDB" id="A0A926EIS9"/>
<comment type="subcellular location">
    <subcellularLocation>
        <location evidence="1">Membrane</location>
        <topology evidence="1">Multi-pass membrane protein</topology>
    </subcellularLocation>
</comment>
<feature type="transmembrane region" description="Helical" evidence="5">
    <location>
        <begin position="188"/>
        <end position="206"/>
    </location>
</feature>
<dbReference type="GO" id="GO:0034257">
    <property type="term" value="F:nicotinamide riboside transmembrane transporter activity"/>
    <property type="evidence" value="ECO:0007669"/>
    <property type="project" value="InterPro"/>
</dbReference>
<gene>
    <name evidence="6" type="ORF">H8718_16725</name>
</gene>
<evidence type="ECO:0000313" key="6">
    <source>
        <dbReference type="EMBL" id="MBC8581164.1"/>
    </source>
</evidence>
<reference evidence="6" key="1">
    <citation type="submission" date="2020-08" db="EMBL/GenBank/DDBJ databases">
        <title>Genome public.</title>
        <authorList>
            <person name="Liu C."/>
            <person name="Sun Q."/>
        </authorList>
    </citation>
    <scope>NUCLEOTIDE SEQUENCE</scope>
    <source>
        <strain evidence="6">NSJ-12</strain>
    </source>
</reference>
<dbReference type="InterPro" id="IPR006419">
    <property type="entry name" value="NMN_transpt_PnuC"/>
</dbReference>
<feature type="transmembrane region" description="Helical" evidence="5">
    <location>
        <begin position="138"/>
        <end position="157"/>
    </location>
</feature>
<organism evidence="6 7">
    <name type="scientific">Zhenhengia yiwuensis</name>
    <dbReference type="NCBI Taxonomy" id="2763666"/>
    <lineage>
        <taxon>Bacteria</taxon>
        <taxon>Bacillati</taxon>
        <taxon>Bacillota</taxon>
        <taxon>Clostridia</taxon>
        <taxon>Lachnospirales</taxon>
        <taxon>Lachnospiraceae</taxon>
        <taxon>Zhenhengia</taxon>
    </lineage>
</organism>
<dbReference type="GO" id="GO:0016020">
    <property type="term" value="C:membrane"/>
    <property type="evidence" value="ECO:0007669"/>
    <property type="project" value="UniProtKB-SubCell"/>
</dbReference>
<evidence type="ECO:0000256" key="5">
    <source>
        <dbReference type="SAM" id="Phobius"/>
    </source>
</evidence>
<dbReference type="Pfam" id="PF04973">
    <property type="entry name" value="NMN_transporter"/>
    <property type="match status" value="1"/>
</dbReference>
<dbReference type="NCBIfam" id="TIGR01528">
    <property type="entry name" value="NMN_trans_PnuC"/>
    <property type="match status" value="1"/>
</dbReference>
<name>A0A926EIS9_9FIRM</name>
<keyword evidence="2 5" id="KW-0812">Transmembrane</keyword>
<evidence type="ECO:0000313" key="7">
    <source>
        <dbReference type="Proteomes" id="UP000655830"/>
    </source>
</evidence>
<evidence type="ECO:0000256" key="1">
    <source>
        <dbReference type="ARBA" id="ARBA00004141"/>
    </source>
</evidence>
<feature type="transmembrane region" description="Helical" evidence="5">
    <location>
        <begin position="6"/>
        <end position="23"/>
    </location>
</feature>
<feature type="transmembrane region" description="Helical" evidence="5">
    <location>
        <begin position="71"/>
        <end position="93"/>
    </location>
</feature>
<keyword evidence="7" id="KW-1185">Reference proteome</keyword>
<dbReference type="RefSeq" id="WP_177669932.1">
    <property type="nucleotide sequence ID" value="NZ_JACRSY010000038.1"/>
</dbReference>
<feature type="transmembrane region" description="Helical" evidence="5">
    <location>
        <begin position="164"/>
        <end position="182"/>
    </location>
</feature>